<accession>A0A060RJB2</accession>
<dbReference type="Proteomes" id="UP000027584">
    <property type="component" value="Unassembled WGS sequence"/>
</dbReference>
<dbReference type="Gene3D" id="1.10.1220.10">
    <property type="entry name" value="Met repressor-like"/>
    <property type="match status" value="1"/>
</dbReference>
<protein>
    <recommendedName>
        <fullName evidence="5">DNA-damage-inducible protein J</fullName>
    </recommendedName>
</protein>
<comment type="caution">
    <text evidence="3">The sequence shown here is derived from an EMBL/GenBank/DDBJ whole genome shotgun (WGS) entry which is preliminary data.</text>
</comment>
<evidence type="ECO:0008006" key="5">
    <source>
        <dbReference type="Google" id="ProtNLM"/>
    </source>
</evidence>
<dbReference type="InterPro" id="IPR007337">
    <property type="entry name" value="RelB/DinJ"/>
</dbReference>
<sequence>MSMVTVRVDDKLKKEASKIYKDLGLDMATAVRMFLIQSVRTRSLPFDVTLEKPAISDEEFLKMIEEKIPSKKVDFDNPVDVQEFFGDEDFSEYEEVFND</sequence>
<evidence type="ECO:0000256" key="2">
    <source>
        <dbReference type="ARBA" id="ARBA00022649"/>
    </source>
</evidence>
<dbReference type="AlphaFoldDB" id="A0A060RJB2"/>
<evidence type="ECO:0000313" key="3">
    <source>
        <dbReference type="EMBL" id="CDO19050.1"/>
    </source>
</evidence>
<keyword evidence="2" id="KW-1277">Toxin-antitoxin system</keyword>
<dbReference type="PANTHER" id="PTHR38781:SF1">
    <property type="entry name" value="ANTITOXIN DINJ-RELATED"/>
    <property type="match status" value="1"/>
</dbReference>
<dbReference type="GO" id="GO:0006355">
    <property type="term" value="P:regulation of DNA-templated transcription"/>
    <property type="evidence" value="ECO:0007669"/>
    <property type="project" value="InterPro"/>
</dbReference>
<gene>
    <name evidence="3" type="ORF">BN963_SGAL_02258</name>
</gene>
<dbReference type="GO" id="GO:0006351">
    <property type="term" value="P:DNA-templated transcription"/>
    <property type="evidence" value="ECO:0007669"/>
    <property type="project" value="TreeGrafter"/>
</dbReference>
<dbReference type="EMBL" id="CCBC010000215">
    <property type="protein sequence ID" value="CDO19050.1"/>
    <property type="molecule type" value="Genomic_DNA"/>
</dbReference>
<organism evidence="3 4">
    <name type="scientific">Streptococcus gallolyticus</name>
    <dbReference type="NCBI Taxonomy" id="315405"/>
    <lineage>
        <taxon>Bacteria</taxon>
        <taxon>Bacillati</taxon>
        <taxon>Bacillota</taxon>
        <taxon>Bacilli</taxon>
        <taxon>Lactobacillales</taxon>
        <taxon>Streptococcaceae</taxon>
        <taxon>Streptococcus</taxon>
    </lineage>
</organism>
<evidence type="ECO:0000256" key="1">
    <source>
        <dbReference type="ARBA" id="ARBA00010562"/>
    </source>
</evidence>
<dbReference type="PANTHER" id="PTHR38781">
    <property type="entry name" value="ANTITOXIN DINJ-RELATED"/>
    <property type="match status" value="1"/>
</dbReference>
<reference evidence="3 4" key="1">
    <citation type="submission" date="2014-02" db="EMBL/GenBank/DDBJ databases">
        <authorList>
            <person name="Manrique M."/>
        </authorList>
    </citation>
    <scope>NUCLEOTIDE SEQUENCE [LARGE SCALE GENOMIC DNA]</scope>
    <source>
        <strain evidence="3 4">LMG17956</strain>
    </source>
</reference>
<name>A0A060RJB2_9STRE</name>
<proteinExistence type="inferred from homology"/>
<dbReference type="Pfam" id="PF04221">
    <property type="entry name" value="RelB"/>
    <property type="match status" value="1"/>
</dbReference>
<dbReference type="NCBIfam" id="TIGR02384">
    <property type="entry name" value="RelB_DinJ"/>
    <property type="match status" value="1"/>
</dbReference>
<reference evidence="3 4" key="2">
    <citation type="submission" date="2014-05" db="EMBL/GenBank/DDBJ databases">
        <title>Genome sequence of Streptococcus gallolyticus.</title>
        <authorList>
            <person name="Del Campo R."/>
        </authorList>
    </citation>
    <scope>NUCLEOTIDE SEQUENCE [LARGE SCALE GENOMIC DNA]</scope>
    <source>
        <strain evidence="3 4">LMG17956</strain>
    </source>
</reference>
<dbReference type="InterPro" id="IPR013321">
    <property type="entry name" value="Arc_rbn_hlx_hlx"/>
</dbReference>
<comment type="similarity">
    <text evidence="1">Belongs to the RelB/DinJ antitoxin family.</text>
</comment>
<evidence type="ECO:0000313" key="4">
    <source>
        <dbReference type="Proteomes" id="UP000027584"/>
    </source>
</evidence>